<dbReference type="AlphaFoldDB" id="A0ABD1E141"/>
<keyword evidence="1" id="KW-0175">Coiled coil</keyword>
<dbReference type="EMBL" id="JBDJPC010000016">
    <property type="protein sequence ID" value="KAL1488050.1"/>
    <property type="molecule type" value="Genomic_DNA"/>
</dbReference>
<reference evidence="2 3" key="1">
    <citation type="submission" date="2024-05" db="EMBL/GenBank/DDBJ databases">
        <title>Genetic variation in Jamaican populations of the coffee berry borer (Hypothenemus hampei).</title>
        <authorList>
            <person name="Errbii M."/>
            <person name="Myrie A."/>
        </authorList>
    </citation>
    <scope>NUCLEOTIDE SEQUENCE [LARGE SCALE GENOMIC DNA]</scope>
    <source>
        <strain evidence="2">JA-Hopewell-2020-01-JO</strain>
        <tissue evidence="2">Whole body</tissue>
    </source>
</reference>
<protein>
    <submittedName>
        <fullName evidence="2">Uncharacterized protein</fullName>
    </submittedName>
</protein>
<dbReference type="PANTHER" id="PTHR23313:SF0">
    <property type="entry name" value="TESTIS-EXPRESSED PROTEIN 9"/>
    <property type="match status" value="1"/>
</dbReference>
<sequence length="284" mass="33566">MESELLFKEDKFYKENEKLEFRTKELMLQVNDVMKIQENIIKEALNIKNETLKSGKIDDHKHCKKHSKLTGLEENVFQEEVSNNTALLKVYKTKFKSLTAESERLQNELRYKNEELKKLQKDFQSLKEEKEKWFLLFTSGKNTIGKFENQISSINAKLLVKESENSNLKKELDQLKKQLKNVTLNSNNIELRLTRAIEEGEKCKIVIKQMKDEEKEYKDSCRKQLKQLAAQIKTLDKQKLELLNGFKKQMQLINVLKRQKANLEVLKISDLTEAEYLKILECKF</sequence>
<dbReference type="PANTHER" id="PTHR23313">
    <property type="entry name" value="TSEC1-RELATED"/>
    <property type="match status" value="1"/>
</dbReference>
<proteinExistence type="predicted"/>
<evidence type="ECO:0000313" key="3">
    <source>
        <dbReference type="Proteomes" id="UP001566132"/>
    </source>
</evidence>
<evidence type="ECO:0000313" key="2">
    <source>
        <dbReference type="EMBL" id="KAL1488050.1"/>
    </source>
</evidence>
<accession>A0ABD1E141</accession>
<keyword evidence="3" id="KW-1185">Reference proteome</keyword>
<gene>
    <name evidence="2" type="ORF">ABEB36_015420</name>
</gene>
<feature type="coiled-coil region" evidence="1">
    <location>
        <begin position="88"/>
        <end position="238"/>
    </location>
</feature>
<name>A0ABD1E141_HYPHA</name>
<dbReference type="Gene3D" id="1.10.287.1490">
    <property type="match status" value="1"/>
</dbReference>
<organism evidence="2 3">
    <name type="scientific">Hypothenemus hampei</name>
    <name type="common">Coffee berry borer</name>
    <dbReference type="NCBI Taxonomy" id="57062"/>
    <lineage>
        <taxon>Eukaryota</taxon>
        <taxon>Metazoa</taxon>
        <taxon>Ecdysozoa</taxon>
        <taxon>Arthropoda</taxon>
        <taxon>Hexapoda</taxon>
        <taxon>Insecta</taxon>
        <taxon>Pterygota</taxon>
        <taxon>Neoptera</taxon>
        <taxon>Endopterygota</taxon>
        <taxon>Coleoptera</taxon>
        <taxon>Polyphaga</taxon>
        <taxon>Cucujiformia</taxon>
        <taxon>Curculionidae</taxon>
        <taxon>Scolytinae</taxon>
        <taxon>Hypothenemus</taxon>
    </lineage>
</organism>
<comment type="caution">
    <text evidence="2">The sequence shown here is derived from an EMBL/GenBank/DDBJ whole genome shotgun (WGS) entry which is preliminary data.</text>
</comment>
<evidence type="ECO:0000256" key="1">
    <source>
        <dbReference type="SAM" id="Coils"/>
    </source>
</evidence>
<dbReference type="Proteomes" id="UP001566132">
    <property type="component" value="Unassembled WGS sequence"/>
</dbReference>